<evidence type="ECO:0000259" key="9">
    <source>
        <dbReference type="Pfam" id="PF01514"/>
    </source>
</evidence>
<dbReference type="PANTHER" id="PTHR30046:SF2">
    <property type="entry name" value="YOP PROTEINS TRANSLOCATION LIPOPROTEIN J"/>
    <property type="match status" value="1"/>
</dbReference>
<dbReference type="Pfam" id="PF01514">
    <property type="entry name" value="YscJ_FliF"/>
    <property type="match status" value="1"/>
</dbReference>
<reference evidence="10 11" key="1">
    <citation type="submission" date="2020-01" db="EMBL/GenBank/DDBJ databases">
        <authorList>
            <person name="Lee S.D."/>
        </authorList>
    </citation>
    <scope>NUCLEOTIDE SEQUENCE [LARGE SCALE GENOMIC DNA]</scope>
    <source>
        <strain evidence="10 11">SAP-1</strain>
    </source>
</reference>
<keyword evidence="11" id="KW-1185">Reference proteome</keyword>
<evidence type="ECO:0000256" key="3">
    <source>
        <dbReference type="ARBA" id="ARBA00022729"/>
    </source>
</evidence>
<dbReference type="InterPro" id="IPR003282">
    <property type="entry name" value="T3SS_SctJ"/>
</dbReference>
<keyword evidence="6 8" id="KW-0998">Cell outer membrane</keyword>
<gene>
    <name evidence="10" type="ORF">GW590_00650</name>
</gene>
<evidence type="ECO:0000313" key="10">
    <source>
        <dbReference type="EMBL" id="NMP25400.1"/>
    </source>
</evidence>
<dbReference type="InterPro" id="IPR043427">
    <property type="entry name" value="YscJ/FliF"/>
</dbReference>
<evidence type="ECO:0000256" key="2">
    <source>
        <dbReference type="ARBA" id="ARBA00009509"/>
    </source>
</evidence>
<comment type="subcellular location">
    <subcellularLocation>
        <location evidence="1">Cell outer membrane</location>
        <topology evidence="1">Lipid-anchor</topology>
    </subcellularLocation>
</comment>
<keyword evidence="5 8" id="KW-0564">Palmitate</keyword>
<evidence type="ECO:0000313" key="11">
    <source>
        <dbReference type="Proteomes" id="UP000585363"/>
    </source>
</evidence>
<dbReference type="GO" id="GO:0009279">
    <property type="term" value="C:cell outer membrane"/>
    <property type="evidence" value="ECO:0007669"/>
    <property type="project" value="UniProtKB-SubCell"/>
</dbReference>
<keyword evidence="8" id="KW-0812">Transmembrane</keyword>
<evidence type="ECO:0000256" key="5">
    <source>
        <dbReference type="ARBA" id="ARBA00023139"/>
    </source>
</evidence>
<dbReference type="PROSITE" id="PS51257">
    <property type="entry name" value="PROKAR_LIPOPROTEIN"/>
    <property type="match status" value="1"/>
</dbReference>
<comment type="caution">
    <text evidence="10">The sequence shown here is derived from an EMBL/GenBank/DDBJ whole genome shotgun (WGS) entry which is preliminary data.</text>
</comment>
<feature type="transmembrane region" description="Helical" evidence="8">
    <location>
        <begin position="219"/>
        <end position="239"/>
    </location>
</feature>
<dbReference type="Gene3D" id="3.30.300.30">
    <property type="match status" value="1"/>
</dbReference>
<protein>
    <recommendedName>
        <fullName evidence="8">Lipoprotein</fullName>
    </recommendedName>
</protein>
<dbReference type="NCBIfam" id="TIGR02544">
    <property type="entry name" value="III_secr_YscJ"/>
    <property type="match status" value="1"/>
</dbReference>
<dbReference type="GO" id="GO:0009306">
    <property type="term" value="P:protein secretion"/>
    <property type="evidence" value="ECO:0007669"/>
    <property type="project" value="InterPro"/>
</dbReference>
<feature type="chain" id="PRO_5033098780" description="Lipoprotein" evidence="8">
    <location>
        <begin position="24"/>
        <end position="268"/>
    </location>
</feature>
<organism evidence="10 11">
    <name type="scientific">Rouxiella aceris</name>
    <dbReference type="NCBI Taxonomy" id="2703884"/>
    <lineage>
        <taxon>Bacteria</taxon>
        <taxon>Pseudomonadati</taxon>
        <taxon>Pseudomonadota</taxon>
        <taxon>Gammaproteobacteria</taxon>
        <taxon>Enterobacterales</taxon>
        <taxon>Yersiniaceae</taxon>
        <taxon>Rouxiella</taxon>
    </lineage>
</organism>
<feature type="signal peptide" evidence="8">
    <location>
        <begin position="1"/>
        <end position="23"/>
    </location>
</feature>
<accession>A0A848ME36</accession>
<proteinExistence type="inferred from homology"/>
<comment type="similarity">
    <text evidence="2 8">Belongs to the YscJ lipoprotein family.</text>
</comment>
<dbReference type="PANTHER" id="PTHR30046">
    <property type="entry name" value="FLAGELLAR M-RING PROTEIN"/>
    <property type="match status" value="1"/>
</dbReference>
<dbReference type="AlphaFoldDB" id="A0A848ME36"/>
<evidence type="ECO:0000256" key="7">
    <source>
        <dbReference type="ARBA" id="ARBA00023288"/>
    </source>
</evidence>
<dbReference type="PRINTS" id="PR01338">
    <property type="entry name" value="TYPE3OMKPROT"/>
</dbReference>
<keyword evidence="4 8" id="KW-0472">Membrane</keyword>
<dbReference type="Gene3D" id="3.30.70.1530">
    <property type="entry name" value="Hypothetical protein rpa1041"/>
    <property type="match status" value="1"/>
</dbReference>
<evidence type="ECO:0000256" key="4">
    <source>
        <dbReference type="ARBA" id="ARBA00023136"/>
    </source>
</evidence>
<reference evidence="10 11" key="2">
    <citation type="submission" date="2020-06" db="EMBL/GenBank/DDBJ databases">
        <title>Polyphasic characterization of a Rahnella strain isolated from tree sap.</title>
        <authorList>
            <person name="Kim I.S."/>
        </authorList>
    </citation>
    <scope>NUCLEOTIDE SEQUENCE [LARGE SCALE GENOMIC DNA]</scope>
    <source>
        <strain evidence="10 11">SAP-1</strain>
    </source>
</reference>
<keyword evidence="7 8" id="KW-0449">Lipoprotein</keyword>
<evidence type="ECO:0000256" key="8">
    <source>
        <dbReference type="RuleBase" id="RU364102"/>
    </source>
</evidence>
<feature type="domain" description="Flagellar M-ring N-terminal" evidence="9">
    <location>
        <begin position="25"/>
        <end position="184"/>
    </location>
</feature>
<evidence type="ECO:0000256" key="1">
    <source>
        <dbReference type="ARBA" id="ARBA00004459"/>
    </source>
</evidence>
<sequence length="268" mass="29852">MTRHLLKTLFALLWVISTAGCNGDTVLNSQLEENEANEIIATLNKNNISTRKLSEKNGIAIAINKSDIEDAVLILNAAGLPRKEKTNLGAVFHKSGMISSPMEERARYIYALSQEVESTLLQIDGVVTARVHVVLPERIAAGEPVQPASVSVFIKYQPSLDPDNVEYRIRNLVSKSIPGITEKNSDNIAITFFPAQHYERKVSFLEVGVFKFTYNQLNIFAWFALCSLILFIACYLLGINLSKITALLKFNRSRADKSLGQDHDANRQ</sequence>
<dbReference type="EMBL" id="JAADJU010000001">
    <property type="protein sequence ID" value="NMP25400.1"/>
    <property type="molecule type" value="Genomic_DNA"/>
</dbReference>
<keyword evidence="8" id="KW-1133">Transmembrane helix</keyword>
<dbReference type="InterPro" id="IPR045851">
    <property type="entry name" value="AMP-bd_C_sf"/>
</dbReference>
<dbReference type="Proteomes" id="UP000585363">
    <property type="component" value="Unassembled WGS sequence"/>
</dbReference>
<evidence type="ECO:0000256" key="6">
    <source>
        <dbReference type="ARBA" id="ARBA00023237"/>
    </source>
</evidence>
<name>A0A848ME36_9GAMM</name>
<keyword evidence="3 8" id="KW-0732">Signal</keyword>
<dbReference type="InterPro" id="IPR006182">
    <property type="entry name" value="FliF_N_dom"/>
</dbReference>